<dbReference type="EMBL" id="CH473953">
    <property type="protein sequence ID" value="EDM12613.1"/>
    <property type="molecule type" value="Genomic_DNA"/>
</dbReference>
<protein>
    <submittedName>
        <fullName evidence="2">RCG47189</fullName>
    </submittedName>
</protein>
<evidence type="ECO:0000313" key="2">
    <source>
        <dbReference type="EMBL" id="EDM12613.1"/>
    </source>
</evidence>
<accession>A6HZI2</accession>
<reference evidence="3" key="1">
    <citation type="submission" date="2005-09" db="EMBL/GenBank/DDBJ databases">
        <authorList>
            <person name="Mural R.J."/>
            <person name="Li P.W."/>
            <person name="Adams M.D."/>
            <person name="Amanatides P.G."/>
            <person name="Baden-Tillson H."/>
            <person name="Barnstead M."/>
            <person name="Chin S.H."/>
            <person name="Dew I."/>
            <person name="Evans C.A."/>
            <person name="Ferriera S."/>
            <person name="Flanigan M."/>
            <person name="Fosler C."/>
            <person name="Glodek A."/>
            <person name="Gu Z."/>
            <person name="Holt R.A."/>
            <person name="Jennings D."/>
            <person name="Kraft C.L."/>
            <person name="Lu F."/>
            <person name="Nguyen T."/>
            <person name="Nusskern D.R."/>
            <person name="Pfannkoch C.M."/>
            <person name="Sitter C."/>
            <person name="Sutton G.G."/>
            <person name="Venter J.C."/>
            <person name="Wang Z."/>
            <person name="Woodage T."/>
            <person name="Zheng X.H."/>
            <person name="Zhong F."/>
        </authorList>
    </citation>
    <scope>NUCLEOTIDE SEQUENCE [LARGE SCALE GENOMIC DNA]</scope>
    <source>
        <strain>BN</strain>
        <strain evidence="3">Sprague-Dawley</strain>
    </source>
</reference>
<sequence>MASAGSVLDHSSEEPSKLTLEASGPSPSHLAPHRSCHLTATTSTIHTGSPWNPVPQTQSHMWMVGSLTTFLLPWSRRSLNLTLPLSELG</sequence>
<dbReference type="AlphaFoldDB" id="A6HZI2"/>
<organism evidence="2 3">
    <name type="scientific">Rattus norvegicus</name>
    <name type="common">Rat</name>
    <dbReference type="NCBI Taxonomy" id="10116"/>
    <lineage>
        <taxon>Eukaryota</taxon>
        <taxon>Metazoa</taxon>
        <taxon>Chordata</taxon>
        <taxon>Craniata</taxon>
        <taxon>Vertebrata</taxon>
        <taxon>Euteleostomi</taxon>
        <taxon>Mammalia</taxon>
        <taxon>Eutheria</taxon>
        <taxon>Euarchontoglires</taxon>
        <taxon>Glires</taxon>
        <taxon>Rodentia</taxon>
        <taxon>Myomorpha</taxon>
        <taxon>Muroidea</taxon>
        <taxon>Muridae</taxon>
        <taxon>Murinae</taxon>
        <taxon>Rattus</taxon>
    </lineage>
</organism>
<proteinExistence type="predicted"/>
<feature type="compositionally biased region" description="Polar residues" evidence="1">
    <location>
        <begin position="38"/>
        <end position="56"/>
    </location>
</feature>
<evidence type="ECO:0000256" key="1">
    <source>
        <dbReference type="SAM" id="MobiDB-lite"/>
    </source>
</evidence>
<gene>
    <name evidence="2" type="ORF">rCG_47189</name>
</gene>
<feature type="region of interest" description="Disordered" evidence="1">
    <location>
        <begin position="1"/>
        <end position="56"/>
    </location>
</feature>
<evidence type="ECO:0000313" key="3">
    <source>
        <dbReference type="Proteomes" id="UP000234681"/>
    </source>
</evidence>
<name>A6HZI2_RAT</name>
<dbReference type="Proteomes" id="UP000234681">
    <property type="component" value="Chromosome 1"/>
</dbReference>